<keyword evidence="5" id="KW-0501">Molybdenum cofactor biosynthesis</keyword>
<keyword evidence="12" id="KW-0808">Transferase</keyword>
<evidence type="ECO:0000256" key="10">
    <source>
        <dbReference type="ARBA" id="ARBA00032474"/>
    </source>
</evidence>
<dbReference type="Proteomes" id="UP001652504">
    <property type="component" value="Unassembled WGS sequence"/>
</dbReference>
<evidence type="ECO:0000256" key="3">
    <source>
        <dbReference type="ARBA" id="ARBA00011950"/>
    </source>
</evidence>
<gene>
    <name evidence="12" type="primary">moaE</name>
    <name evidence="12" type="ORF">OE749_04880</name>
</gene>
<dbReference type="SUPFAM" id="SSF54690">
    <property type="entry name" value="Molybdopterin synthase subunit MoaE"/>
    <property type="match status" value="1"/>
</dbReference>
<dbReference type="GO" id="GO:0030366">
    <property type="term" value="F:molybdopterin synthase activity"/>
    <property type="evidence" value="ECO:0007669"/>
    <property type="project" value="UniProtKB-EC"/>
</dbReference>
<organism evidence="12 13">
    <name type="scientific">Fluctibacter corallii</name>
    <dbReference type="NCBI Taxonomy" id="2984329"/>
    <lineage>
        <taxon>Bacteria</taxon>
        <taxon>Pseudomonadati</taxon>
        <taxon>Pseudomonadota</taxon>
        <taxon>Gammaproteobacteria</taxon>
        <taxon>Alteromonadales</taxon>
        <taxon>Alteromonadaceae</taxon>
        <taxon>Fluctibacter</taxon>
    </lineage>
</organism>
<evidence type="ECO:0000256" key="2">
    <source>
        <dbReference type="ARBA" id="ARBA00005426"/>
    </source>
</evidence>
<protein>
    <recommendedName>
        <fullName evidence="4">Molybdopterin synthase catalytic subunit</fullName>
        <ecNumber evidence="3">2.8.1.12</ecNumber>
    </recommendedName>
    <alternativeName>
        <fullName evidence="9">MPT synthase subunit 2</fullName>
    </alternativeName>
    <alternativeName>
        <fullName evidence="7">Molybdenum cofactor biosynthesis protein E</fullName>
    </alternativeName>
    <alternativeName>
        <fullName evidence="8">Molybdopterin-converting factor large subunit</fullName>
    </alternativeName>
    <alternativeName>
        <fullName evidence="10">Molybdopterin-converting factor subunit 2</fullName>
    </alternativeName>
</protein>
<sequence>MVSVQSTPIDVNAAYSSLTENTDADGAAVFFVGKVRDNNVDATVYQLTLEHYPGMTERVIEEIISAARARWSLNRISVIHRVGPIQVGEEIVFVGVTSTHRHNAFNAAEFIMDKLKTQAPFWKKERSEQGEKWIEARESDTLAADKWS</sequence>
<comment type="caution">
    <text evidence="12">The sequence shown here is derived from an EMBL/GenBank/DDBJ whole genome shotgun (WGS) entry which is preliminary data.</text>
</comment>
<dbReference type="RefSeq" id="WP_263711234.1">
    <property type="nucleotide sequence ID" value="NZ_JAOWKX010000002.1"/>
</dbReference>
<evidence type="ECO:0000256" key="1">
    <source>
        <dbReference type="ARBA" id="ARBA00005046"/>
    </source>
</evidence>
<evidence type="ECO:0000313" key="13">
    <source>
        <dbReference type="Proteomes" id="UP001652504"/>
    </source>
</evidence>
<comment type="subunit">
    <text evidence="6">Heterotetramer of 2 MoaD subunits and 2 MoaE subunits. Also stable as homodimer. The enzyme changes between these two forms during catalysis.</text>
</comment>
<proteinExistence type="inferred from homology"/>
<dbReference type="Pfam" id="PF02391">
    <property type="entry name" value="MoaE"/>
    <property type="match status" value="1"/>
</dbReference>
<comment type="similarity">
    <text evidence="2">Belongs to the MoaE family.</text>
</comment>
<dbReference type="InterPro" id="IPR003448">
    <property type="entry name" value="Mopterin_biosynth_MoaE"/>
</dbReference>
<comment type="catalytic activity">
    <reaction evidence="11">
        <text>2 [molybdopterin-synthase sulfur-carrier protein]-C-terminal-Gly-aminoethanethioate + cyclic pyranopterin phosphate + H2O = molybdopterin + 2 [molybdopterin-synthase sulfur-carrier protein]-C-terminal Gly-Gly + 2 H(+)</text>
        <dbReference type="Rhea" id="RHEA:26333"/>
        <dbReference type="Rhea" id="RHEA-COMP:12202"/>
        <dbReference type="Rhea" id="RHEA-COMP:19907"/>
        <dbReference type="ChEBI" id="CHEBI:15377"/>
        <dbReference type="ChEBI" id="CHEBI:15378"/>
        <dbReference type="ChEBI" id="CHEBI:58698"/>
        <dbReference type="ChEBI" id="CHEBI:59648"/>
        <dbReference type="ChEBI" id="CHEBI:90778"/>
        <dbReference type="ChEBI" id="CHEBI:232372"/>
        <dbReference type="EC" id="2.8.1.12"/>
    </reaction>
</comment>
<evidence type="ECO:0000256" key="7">
    <source>
        <dbReference type="ARBA" id="ARBA00029745"/>
    </source>
</evidence>
<dbReference type="InterPro" id="IPR036563">
    <property type="entry name" value="MoaE_sf"/>
</dbReference>
<keyword evidence="13" id="KW-1185">Reference proteome</keyword>
<evidence type="ECO:0000256" key="5">
    <source>
        <dbReference type="ARBA" id="ARBA00023150"/>
    </source>
</evidence>
<evidence type="ECO:0000256" key="9">
    <source>
        <dbReference type="ARBA" id="ARBA00030781"/>
    </source>
</evidence>
<evidence type="ECO:0000256" key="6">
    <source>
        <dbReference type="ARBA" id="ARBA00026066"/>
    </source>
</evidence>
<dbReference type="PANTHER" id="PTHR23404">
    <property type="entry name" value="MOLYBDOPTERIN SYNTHASE RELATED"/>
    <property type="match status" value="1"/>
</dbReference>
<evidence type="ECO:0000256" key="4">
    <source>
        <dbReference type="ARBA" id="ARBA00013858"/>
    </source>
</evidence>
<dbReference type="CDD" id="cd00756">
    <property type="entry name" value="MoaE"/>
    <property type="match status" value="1"/>
</dbReference>
<evidence type="ECO:0000256" key="8">
    <source>
        <dbReference type="ARBA" id="ARBA00030407"/>
    </source>
</evidence>
<dbReference type="EC" id="2.8.1.12" evidence="3"/>
<accession>A0ABT3A5R0</accession>
<dbReference type="EMBL" id="JAOWKX010000002">
    <property type="protein sequence ID" value="MCV2884022.1"/>
    <property type="molecule type" value="Genomic_DNA"/>
</dbReference>
<evidence type="ECO:0000256" key="11">
    <source>
        <dbReference type="ARBA" id="ARBA00049878"/>
    </source>
</evidence>
<evidence type="ECO:0000313" key="12">
    <source>
        <dbReference type="EMBL" id="MCV2884022.1"/>
    </source>
</evidence>
<dbReference type="NCBIfam" id="NF007959">
    <property type="entry name" value="PRK10678.1"/>
    <property type="match status" value="1"/>
</dbReference>
<reference evidence="12 13" key="1">
    <citation type="submission" date="2022-10" db="EMBL/GenBank/DDBJ databases">
        <title>Aestuariibacter sp. AA17 isolated from Montipora capitata coral fragment.</title>
        <authorList>
            <person name="Emsley S.A."/>
            <person name="Pfannmuller K.M."/>
            <person name="Loughran R.M."/>
            <person name="Shlafstein M."/>
            <person name="Papke E."/>
            <person name="Saw J.H."/>
            <person name="Ushijima B."/>
            <person name="Videau P."/>
        </authorList>
    </citation>
    <scope>NUCLEOTIDE SEQUENCE [LARGE SCALE GENOMIC DNA]</scope>
    <source>
        <strain evidence="12 13">AA17</strain>
    </source>
</reference>
<name>A0ABT3A5R0_9ALTE</name>
<comment type="pathway">
    <text evidence="1">Cofactor biosynthesis; molybdopterin biosynthesis.</text>
</comment>
<dbReference type="Gene3D" id="3.90.1170.40">
    <property type="entry name" value="Molybdopterin biosynthesis MoaE subunit"/>
    <property type="match status" value="1"/>
</dbReference>